<evidence type="ECO:0000313" key="2">
    <source>
        <dbReference type="Proteomes" id="UP001244297"/>
    </source>
</evidence>
<dbReference type="EMBL" id="JAUFPT010000005">
    <property type="protein sequence ID" value="MDN3569372.1"/>
    <property type="molecule type" value="Genomic_DNA"/>
</dbReference>
<gene>
    <name evidence="1" type="ORF">QWZ18_01885</name>
</gene>
<evidence type="ECO:0000313" key="1">
    <source>
        <dbReference type="EMBL" id="MDN3569372.1"/>
    </source>
</evidence>
<comment type="caution">
    <text evidence="1">The sequence shown here is derived from an EMBL/GenBank/DDBJ whole genome shotgun (WGS) entry which is preliminary data.</text>
</comment>
<keyword evidence="2" id="KW-1185">Reference proteome</keyword>
<protein>
    <submittedName>
        <fullName evidence="1">Uncharacterized protein</fullName>
    </submittedName>
</protein>
<organism evidence="1 2">
    <name type="scientific">Methylobacterium longum</name>
    <dbReference type="NCBI Taxonomy" id="767694"/>
    <lineage>
        <taxon>Bacteria</taxon>
        <taxon>Pseudomonadati</taxon>
        <taxon>Pseudomonadota</taxon>
        <taxon>Alphaproteobacteria</taxon>
        <taxon>Hyphomicrobiales</taxon>
        <taxon>Methylobacteriaceae</taxon>
        <taxon>Methylobacterium</taxon>
    </lineage>
</organism>
<dbReference type="RefSeq" id="WP_238289894.1">
    <property type="nucleotide sequence ID" value="NZ_BPQS01000018.1"/>
</dbReference>
<dbReference type="Proteomes" id="UP001244297">
    <property type="component" value="Unassembled WGS sequence"/>
</dbReference>
<name>A0ABT8AHR9_9HYPH</name>
<reference evidence="2" key="1">
    <citation type="journal article" date="2019" name="Int. J. Syst. Evol. Microbiol.">
        <title>The Global Catalogue of Microorganisms (GCM) 10K type strain sequencing project: providing services to taxonomists for standard genome sequencing and annotation.</title>
        <authorList>
            <consortium name="The Broad Institute Genomics Platform"/>
            <consortium name="The Broad Institute Genome Sequencing Center for Infectious Disease"/>
            <person name="Wu L."/>
            <person name="Ma J."/>
        </authorList>
    </citation>
    <scope>NUCLEOTIDE SEQUENCE [LARGE SCALE GENOMIC DNA]</scope>
    <source>
        <strain evidence="2">CECT 7806</strain>
    </source>
</reference>
<accession>A0ABT8AHR9</accession>
<sequence length="94" mass="10072">MADVVSFPAGRRSSCALTPYRAYRFAPDGSVRSTIPIEAATDADAAERAFHLSDGDRVELWSRARFVAHVGPLDGPVATSIALLEDEPTRDPSA</sequence>
<proteinExistence type="predicted"/>